<organism evidence="2 3">
    <name type="scientific">Campylobacter anatolicus</name>
    <dbReference type="NCBI Taxonomy" id="2829105"/>
    <lineage>
        <taxon>Bacteria</taxon>
        <taxon>Pseudomonadati</taxon>
        <taxon>Campylobacterota</taxon>
        <taxon>Epsilonproteobacteria</taxon>
        <taxon>Campylobacterales</taxon>
        <taxon>Campylobacteraceae</taxon>
        <taxon>Campylobacter</taxon>
    </lineage>
</organism>
<name>A0ABS5HKN6_9BACT</name>
<feature type="chain" id="PRO_5045248328" description="Exporting protein" evidence="1">
    <location>
        <begin position="18"/>
        <end position="153"/>
    </location>
</feature>
<feature type="signal peptide" evidence="1">
    <location>
        <begin position="1"/>
        <end position="17"/>
    </location>
</feature>
<dbReference type="RefSeq" id="WP_212142085.1">
    <property type="nucleotide sequence ID" value="NZ_JAGSSW010000005.1"/>
</dbReference>
<evidence type="ECO:0000313" key="3">
    <source>
        <dbReference type="Proteomes" id="UP000682951"/>
    </source>
</evidence>
<proteinExistence type="predicted"/>
<reference evidence="2 3" key="1">
    <citation type="submission" date="2021-04" db="EMBL/GenBank/DDBJ databases">
        <title>Molecular and phenotypic characterization and identification of bacterial isolates recovered from the Anatolian ground squirrels (Spermophilus xanthoprymnus) and which have the potential to form a new species in the Campylobacter genus.</title>
        <authorList>
            <person name="Aydin F."/>
            <person name="Abay S."/>
            <person name="Kayman T."/>
            <person name="Karakaya E."/>
            <person name="Mustak H.K."/>
            <person name="Mustak I.B."/>
            <person name="Bilgin N."/>
            <person name="Duzler A."/>
            <person name="Sahin O."/>
            <person name="Guran O."/>
            <person name="Saticioglu I.B."/>
        </authorList>
    </citation>
    <scope>NUCLEOTIDE SEQUENCE [LARGE SCALE GENOMIC DNA]</scope>
    <source>
        <strain evidence="3">faydin-G24</strain>
    </source>
</reference>
<evidence type="ECO:0008006" key="4">
    <source>
        <dbReference type="Google" id="ProtNLM"/>
    </source>
</evidence>
<accession>A0ABS5HKN6</accession>
<protein>
    <recommendedName>
        <fullName evidence="4">Exporting protein</fullName>
    </recommendedName>
</protein>
<sequence length="153" mass="18026">MSRIFYICMIFCTLCYAGAPKFDPAQTHTFELKKDEWARVFITEKATQKQDVFDFRWTLYDSTNIVVQSFFRRYPRQMSLSLRHGVDTYMQRILPDFTMPTTDAVKLYLSFVKFENRKASFNVNILDESKRIDVSFIDPPVRSVAGNTMNNEN</sequence>
<dbReference type="EMBL" id="JAGSSW010000005">
    <property type="protein sequence ID" value="MBR8464107.1"/>
    <property type="molecule type" value="Genomic_DNA"/>
</dbReference>
<evidence type="ECO:0000256" key="1">
    <source>
        <dbReference type="SAM" id="SignalP"/>
    </source>
</evidence>
<gene>
    <name evidence="2" type="ORF">KDD93_05915</name>
</gene>
<dbReference type="Proteomes" id="UP000682951">
    <property type="component" value="Unassembled WGS sequence"/>
</dbReference>
<evidence type="ECO:0000313" key="2">
    <source>
        <dbReference type="EMBL" id="MBR8464107.1"/>
    </source>
</evidence>
<comment type="caution">
    <text evidence="2">The sequence shown here is derived from an EMBL/GenBank/DDBJ whole genome shotgun (WGS) entry which is preliminary data.</text>
</comment>
<keyword evidence="3" id="KW-1185">Reference proteome</keyword>
<keyword evidence="1" id="KW-0732">Signal</keyword>